<keyword evidence="11" id="KW-0472">Membrane</keyword>
<keyword evidence="6 10" id="KW-0879">Wnt signaling pathway</keyword>
<organism evidence="12 13">
    <name type="scientific">Dreissena polymorpha</name>
    <name type="common">Zebra mussel</name>
    <name type="synonym">Mytilus polymorpha</name>
    <dbReference type="NCBI Taxonomy" id="45954"/>
    <lineage>
        <taxon>Eukaryota</taxon>
        <taxon>Metazoa</taxon>
        <taxon>Spiralia</taxon>
        <taxon>Lophotrochozoa</taxon>
        <taxon>Mollusca</taxon>
        <taxon>Bivalvia</taxon>
        <taxon>Autobranchia</taxon>
        <taxon>Heteroconchia</taxon>
        <taxon>Euheterodonta</taxon>
        <taxon>Imparidentia</taxon>
        <taxon>Neoheterodontei</taxon>
        <taxon>Myida</taxon>
        <taxon>Dreissenoidea</taxon>
        <taxon>Dreissenidae</taxon>
        <taxon>Dreissena</taxon>
    </lineage>
</organism>
<dbReference type="PROSITE" id="PS00246">
    <property type="entry name" value="WNT1"/>
    <property type="match status" value="1"/>
</dbReference>
<reference evidence="12" key="2">
    <citation type="submission" date="2020-11" db="EMBL/GenBank/DDBJ databases">
        <authorList>
            <person name="McCartney M.A."/>
            <person name="Auch B."/>
            <person name="Kono T."/>
            <person name="Mallez S."/>
            <person name="Becker A."/>
            <person name="Gohl D.M."/>
            <person name="Silverstein K.A.T."/>
            <person name="Koren S."/>
            <person name="Bechman K.B."/>
            <person name="Herman A."/>
            <person name="Abrahante J.E."/>
            <person name="Garbe J."/>
        </authorList>
    </citation>
    <scope>NUCLEOTIDE SEQUENCE</scope>
    <source>
        <strain evidence="12">Duluth1</strain>
        <tissue evidence="12">Whole animal</tissue>
    </source>
</reference>
<evidence type="ECO:0000313" key="13">
    <source>
        <dbReference type="Proteomes" id="UP000828390"/>
    </source>
</evidence>
<comment type="caution">
    <text evidence="12">The sequence shown here is derived from an EMBL/GenBank/DDBJ whole genome shotgun (WGS) entry which is preliminary data.</text>
</comment>
<accession>A0A9D4H1E9</accession>
<dbReference type="GO" id="GO:0045165">
    <property type="term" value="P:cell fate commitment"/>
    <property type="evidence" value="ECO:0007669"/>
    <property type="project" value="TreeGrafter"/>
</dbReference>
<comment type="function">
    <text evidence="10">Ligand for members of the frizzled family of seven transmembrane receptors.</text>
</comment>
<evidence type="ECO:0000256" key="7">
    <source>
        <dbReference type="ARBA" id="ARBA00023157"/>
    </source>
</evidence>
<keyword evidence="7" id="KW-1015">Disulfide bond</keyword>
<keyword evidence="4" id="KW-0964">Secreted</keyword>
<feature type="transmembrane region" description="Helical" evidence="11">
    <location>
        <begin position="7"/>
        <end position="27"/>
    </location>
</feature>
<dbReference type="CDD" id="cd19338">
    <property type="entry name" value="Wnt_Wnt6"/>
    <property type="match status" value="1"/>
</dbReference>
<dbReference type="OrthoDB" id="5945655at2759"/>
<gene>
    <name evidence="12" type="ORF">DPMN_128737</name>
</gene>
<keyword evidence="11" id="KW-0812">Transmembrane</keyword>
<keyword evidence="13" id="KW-1185">Reference proteome</keyword>
<name>A0A9D4H1E9_DREPO</name>
<dbReference type="FunFam" id="3.30.2460.20:FF:000001">
    <property type="entry name" value="Wnt homolog"/>
    <property type="match status" value="1"/>
</dbReference>
<evidence type="ECO:0000313" key="12">
    <source>
        <dbReference type="EMBL" id="KAH3826825.1"/>
    </source>
</evidence>
<dbReference type="GO" id="GO:0005109">
    <property type="term" value="F:frizzled binding"/>
    <property type="evidence" value="ECO:0007669"/>
    <property type="project" value="TreeGrafter"/>
</dbReference>
<evidence type="ECO:0000256" key="11">
    <source>
        <dbReference type="SAM" id="Phobius"/>
    </source>
</evidence>
<sequence>MKIQGFYAFLYFYLMFPANIIGLWWAVGSPLVMEPNKICRKNRKLSGKQRYICREEKDIVEEVVNGARLAIAECQYQFQHRRWNCTTARKSFSRILSIDTRETAFVYAVSAAGVVYTVTKACSKGSLLQCTCDNSIRDITSDGAWEWGGCHDDVDFGYKKSKDFMDDRRKKKRGDLTTKIRLHNNEAGRLAIKEHMTKDCKCHGLSGTCALRTCWRRMPVFREVGTRLKDKFDGASKVTISNDGHKLVTEDNSIKPPSSEDLLYAEESPNFCKPRKKFGSLGTQGRLCNPDSPGNDGCSLLCCNRGYKQTKVTIQENCKCQFIWCCQVICKTCTSIQTIYRCL</sequence>
<dbReference type="AlphaFoldDB" id="A0A9D4H1E9"/>
<evidence type="ECO:0000256" key="10">
    <source>
        <dbReference type="RuleBase" id="RU003500"/>
    </source>
</evidence>
<evidence type="ECO:0000256" key="4">
    <source>
        <dbReference type="ARBA" id="ARBA00022525"/>
    </source>
</evidence>
<proteinExistence type="inferred from homology"/>
<comment type="similarity">
    <text evidence="2 10">Belongs to the Wnt family.</text>
</comment>
<dbReference type="EMBL" id="JAIWYP010000005">
    <property type="protein sequence ID" value="KAH3826825.1"/>
    <property type="molecule type" value="Genomic_DNA"/>
</dbReference>
<protein>
    <recommendedName>
        <fullName evidence="10">Protein Wnt</fullName>
    </recommendedName>
</protein>
<evidence type="ECO:0000256" key="6">
    <source>
        <dbReference type="ARBA" id="ARBA00022687"/>
    </source>
</evidence>
<dbReference type="GO" id="GO:0005615">
    <property type="term" value="C:extracellular space"/>
    <property type="evidence" value="ECO:0007669"/>
    <property type="project" value="TreeGrafter"/>
</dbReference>
<evidence type="ECO:0000256" key="5">
    <source>
        <dbReference type="ARBA" id="ARBA00022530"/>
    </source>
</evidence>
<dbReference type="PANTHER" id="PTHR12027:SF72">
    <property type="entry name" value="PROTEIN WNT-6"/>
    <property type="match status" value="1"/>
</dbReference>
<evidence type="ECO:0000256" key="2">
    <source>
        <dbReference type="ARBA" id="ARBA00005683"/>
    </source>
</evidence>
<dbReference type="Gene3D" id="3.30.2460.20">
    <property type="match status" value="1"/>
</dbReference>
<reference evidence="12" key="1">
    <citation type="journal article" date="2019" name="bioRxiv">
        <title>The Genome of the Zebra Mussel, Dreissena polymorpha: A Resource for Invasive Species Research.</title>
        <authorList>
            <person name="McCartney M.A."/>
            <person name="Auch B."/>
            <person name="Kono T."/>
            <person name="Mallez S."/>
            <person name="Zhang Y."/>
            <person name="Obille A."/>
            <person name="Becker A."/>
            <person name="Abrahante J.E."/>
            <person name="Garbe J."/>
            <person name="Badalamenti J.P."/>
            <person name="Herman A."/>
            <person name="Mangelson H."/>
            <person name="Liachko I."/>
            <person name="Sullivan S."/>
            <person name="Sone E.D."/>
            <person name="Koren S."/>
            <person name="Silverstein K.A.T."/>
            <person name="Beckman K.B."/>
            <person name="Gohl D.M."/>
        </authorList>
    </citation>
    <scope>NUCLEOTIDE SEQUENCE</scope>
    <source>
        <strain evidence="12">Duluth1</strain>
        <tissue evidence="12">Whole animal</tissue>
    </source>
</reference>
<dbReference type="InterPro" id="IPR005817">
    <property type="entry name" value="Wnt"/>
</dbReference>
<dbReference type="SMART" id="SM00097">
    <property type="entry name" value="WNT1"/>
    <property type="match status" value="1"/>
</dbReference>
<dbReference type="GO" id="GO:0060070">
    <property type="term" value="P:canonical Wnt signaling pathway"/>
    <property type="evidence" value="ECO:0007669"/>
    <property type="project" value="TreeGrafter"/>
</dbReference>
<dbReference type="PANTHER" id="PTHR12027">
    <property type="entry name" value="WNT RELATED"/>
    <property type="match status" value="1"/>
</dbReference>
<dbReference type="GO" id="GO:0030182">
    <property type="term" value="P:neuron differentiation"/>
    <property type="evidence" value="ECO:0007669"/>
    <property type="project" value="TreeGrafter"/>
</dbReference>
<evidence type="ECO:0000256" key="3">
    <source>
        <dbReference type="ARBA" id="ARBA00022473"/>
    </source>
</evidence>
<evidence type="ECO:0000256" key="1">
    <source>
        <dbReference type="ARBA" id="ARBA00004498"/>
    </source>
</evidence>
<dbReference type="InterPro" id="IPR043158">
    <property type="entry name" value="Wnt_C"/>
</dbReference>
<keyword evidence="11" id="KW-1133">Transmembrane helix</keyword>
<keyword evidence="3 10" id="KW-0217">Developmental protein</keyword>
<dbReference type="GO" id="GO:0005125">
    <property type="term" value="F:cytokine activity"/>
    <property type="evidence" value="ECO:0007669"/>
    <property type="project" value="TreeGrafter"/>
</dbReference>
<keyword evidence="5" id="KW-0272">Extracellular matrix</keyword>
<dbReference type="InterPro" id="IPR018161">
    <property type="entry name" value="Wnt_CS"/>
</dbReference>
<dbReference type="InterPro" id="IPR009143">
    <property type="entry name" value="Wnt6"/>
</dbReference>
<keyword evidence="9" id="KW-0449">Lipoprotein</keyword>
<evidence type="ECO:0000256" key="9">
    <source>
        <dbReference type="ARBA" id="ARBA00023288"/>
    </source>
</evidence>
<dbReference type="Proteomes" id="UP000828390">
    <property type="component" value="Unassembled WGS sequence"/>
</dbReference>
<evidence type="ECO:0000256" key="8">
    <source>
        <dbReference type="ARBA" id="ARBA00023180"/>
    </source>
</evidence>
<comment type="subcellular location">
    <subcellularLocation>
        <location evidence="1 10">Secreted</location>
        <location evidence="1 10">Extracellular space</location>
        <location evidence="1 10">Extracellular matrix</location>
    </subcellularLocation>
</comment>
<keyword evidence="8" id="KW-0325">Glycoprotein</keyword>
<dbReference type="Pfam" id="PF00110">
    <property type="entry name" value="wnt"/>
    <property type="match status" value="1"/>
</dbReference>
<dbReference type="PRINTS" id="PR01349">
    <property type="entry name" value="WNTPROTEIN"/>
</dbReference>